<sequence length="136" mass="16088">MTSISSFGEQMTQNIQEAAQRKFDLSTVLEADQHRIFAQLQGLCGFEETPLFFCFMALLSHFSRDSYYLAYRTEDKKPINLYVVLFMIKNVGRTVHFKHQPLDEFDELQNSEAKEHKEENKKNRYQIQEKPVLRAF</sequence>
<dbReference type="AlphaFoldDB" id="A0A815E343"/>
<dbReference type="EMBL" id="CAJNOK010009232">
    <property type="protein sequence ID" value="CAF1084334.1"/>
    <property type="molecule type" value="Genomic_DNA"/>
</dbReference>
<evidence type="ECO:0000313" key="3">
    <source>
        <dbReference type="EMBL" id="CAF3846922.1"/>
    </source>
</evidence>
<dbReference type="Proteomes" id="UP000682733">
    <property type="component" value="Unassembled WGS sequence"/>
</dbReference>
<protein>
    <submittedName>
        <fullName evidence="2">Uncharacterized protein</fullName>
    </submittedName>
</protein>
<feature type="non-terminal residue" evidence="2">
    <location>
        <position position="1"/>
    </location>
</feature>
<organism evidence="2 5">
    <name type="scientific">Didymodactylos carnosus</name>
    <dbReference type="NCBI Taxonomy" id="1234261"/>
    <lineage>
        <taxon>Eukaryota</taxon>
        <taxon>Metazoa</taxon>
        <taxon>Spiralia</taxon>
        <taxon>Gnathifera</taxon>
        <taxon>Rotifera</taxon>
        <taxon>Eurotatoria</taxon>
        <taxon>Bdelloidea</taxon>
        <taxon>Philodinida</taxon>
        <taxon>Philodinidae</taxon>
        <taxon>Didymodactylos</taxon>
    </lineage>
</organism>
<dbReference type="Proteomes" id="UP000663829">
    <property type="component" value="Unassembled WGS sequence"/>
</dbReference>
<gene>
    <name evidence="2" type="ORF">GPM918_LOCUS28703</name>
    <name evidence="1" type="ORF">OVA965_LOCUS18520</name>
    <name evidence="4" type="ORF">SRO942_LOCUS29225</name>
    <name evidence="3" type="ORF">TMI583_LOCUS18532</name>
</gene>
<evidence type="ECO:0000313" key="2">
    <source>
        <dbReference type="EMBL" id="CAF1304863.1"/>
    </source>
</evidence>
<proteinExistence type="predicted"/>
<evidence type="ECO:0000313" key="5">
    <source>
        <dbReference type="Proteomes" id="UP000663829"/>
    </source>
</evidence>
<dbReference type="Proteomes" id="UP000677228">
    <property type="component" value="Unassembled WGS sequence"/>
</dbReference>
<evidence type="ECO:0000313" key="4">
    <source>
        <dbReference type="EMBL" id="CAF4136107.1"/>
    </source>
</evidence>
<evidence type="ECO:0000313" key="1">
    <source>
        <dbReference type="EMBL" id="CAF1084334.1"/>
    </source>
</evidence>
<name>A0A815E343_9BILA</name>
<accession>A0A815E343</accession>
<reference evidence="2" key="1">
    <citation type="submission" date="2021-02" db="EMBL/GenBank/DDBJ databases">
        <authorList>
            <person name="Nowell W R."/>
        </authorList>
    </citation>
    <scope>NUCLEOTIDE SEQUENCE</scope>
</reference>
<dbReference type="EMBL" id="CAJOBA010009249">
    <property type="protein sequence ID" value="CAF3846922.1"/>
    <property type="molecule type" value="Genomic_DNA"/>
</dbReference>
<dbReference type="Proteomes" id="UP000681722">
    <property type="component" value="Unassembled WGS sequence"/>
</dbReference>
<dbReference type="EMBL" id="CAJNOQ010012652">
    <property type="protein sequence ID" value="CAF1304863.1"/>
    <property type="molecule type" value="Genomic_DNA"/>
</dbReference>
<keyword evidence="5" id="KW-1185">Reference proteome</keyword>
<comment type="caution">
    <text evidence="2">The sequence shown here is derived from an EMBL/GenBank/DDBJ whole genome shotgun (WGS) entry which is preliminary data.</text>
</comment>
<dbReference type="EMBL" id="CAJOBC010039348">
    <property type="protein sequence ID" value="CAF4136107.1"/>
    <property type="molecule type" value="Genomic_DNA"/>
</dbReference>